<evidence type="ECO:0000256" key="1">
    <source>
        <dbReference type="SAM" id="MobiDB-lite"/>
    </source>
</evidence>
<dbReference type="EMBL" id="EF101928">
    <property type="protein sequence ID" value="ABT16562.1"/>
    <property type="molecule type" value="Genomic_DNA"/>
</dbReference>
<accession>A7K938</accession>
<organism evidence="2 3">
    <name type="scientific">Chlorovirus heliozoae</name>
    <dbReference type="NCBI Taxonomy" id="322019"/>
    <lineage>
        <taxon>Viruses</taxon>
        <taxon>Varidnaviria</taxon>
        <taxon>Bamfordvirae</taxon>
        <taxon>Nucleocytoviricota</taxon>
        <taxon>Megaviricetes</taxon>
        <taxon>Algavirales</taxon>
        <taxon>Phycodnaviridae</taxon>
        <taxon>Chlorovirus</taxon>
    </lineage>
</organism>
<dbReference type="Proteomes" id="UP000202420">
    <property type="component" value="Segment"/>
</dbReference>
<reference evidence="2 3" key="1">
    <citation type="submission" date="2006-09" db="EMBL/GenBank/DDBJ databases">
        <title>Sequence and annotation of the 288-kb ATCV-1 virus that infects an endosymbiotic Chlorella strain of the heliozoon Acanthocystis turfacea.</title>
        <authorList>
            <person name="Fitzgerald L.A."/>
            <person name="Graves M.V."/>
            <person name="Li X."/>
            <person name="Pfitzner A.J.P."/>
            <person name="Hartigan J."/>
            <person name="Van Etten J.L."/>
        </authorList>
    </citation>
    <scope>NUCLEOTIDE SEQUENCE [LARGE SCALE GENOMIC DNA]</scope>
    <source>
        <strain evidence="2 3">ATCV-1</strain>
    </source>
</reference>
<feature type="compositionally biased region" description="Basic and acidic residues" evidence="1">
    <location>
        <begin position="163"/>
        <end position="189"/>
    </location>
</feature>
<name>A7K938_9PHYC</name>
<dbReference type="KEGG" id="vg:5470832"/>
<feature type="region of interest" description="Disordered" evidence="1">
    <location>
        <begin position="122"/>
        <end position="189"/>
    </location>
</feature>
<feature type="compositionally biased region" description="Basic and acidic residues" evidence="1">
    <location>
        <begin position="143"/>
        <end position="152"/>
    </location>
</feature>
<evidence type="ECO:0000313" key="2">
    <source>
        <dbReference type="EMBL" id="ABT16562.1"/>
    </source>
</evidence>
<gene>
    <name evidence="2" type="primary">z428L</name>
    <name evidence="2" type="ORF">ATCV1_z428L</name>
</gene>
<keyword evidence="3" id="KW-1185">Reference proteome</keyword>
<sequence length="189" mass="21448">MTDVIQLRQRLELLVLEVPEDDVNIQQNRARVKNRDHNRDIGALDEVDHHENGIVQREQKHIPHSKHTKRGRRTIALPGNRERWYNIENELDEASKNTNSVPNGPQDPVGNQVERKERNVLGTEPSIPPCHGLVPPVGKQQRGRMDQERDKGQSTLFRGAPGTDEHKGGDQDPHIHEKSELDSVPGADH</sequence>
<protein>
    <submittedName>
        <fullName evidence="2">Uncharacterized protein z428L</fullName>
    </submittedName>
</protein>
<dbReference type="RefSeq" id="YP_001426909.1">
    <property type="nucleotide sequence ID" value="NC_008724.1"/>
</dbReference>
<proteinExistence type="predicted"/>
<dbReference type="GeneID" id="5470832"/>
<evidence type="ECO:0000313" key="3">
    <source>
        <dbReference type="Proteomes" id="UP000202420"/>
    </source>
</evidence>